<dbReference type="EMBL" id="JAGFBF010000005">
    <property type="protein sequence ID" value="MBO2990074.1"/>
    <property type="molecule type" value="Genomic_DNA"/>
</dbReference>
<gene>
    <name evidence="1" type="ORF">J4H85_08730</name>
</gene>
<protein>
    <submittedName>
        <fullName evidence="1">Alkaline phosphatase family protein</fullName>
    </submittedName>
</protein>
<dbReference type="InterPro" id="IPR002591">
    <property type="entry name" value="Phosphodiest/P_Trfase"/>
</dbReference>
<dbReference type="PANTHER" id="PTHR10151:SF120">
    <property type="entry name" value="BIS(5'-ADENOSYL)-TRIPHOSPHATASE"/>
    <property type="match status" value="1"/>
</dbReference>
<dbReference type="InterPro" id="IPR017850">
    <property type="entry name" value="Alkaline_phosphatase_core_sf"/>
</dbReference>
<keyword evidence="2" id="KW-1185">Reference proteome</keyword>
<dbReference type="Pfam" id="PF01663">
    <property type="entry name" value="Phosphodiest"/>
    <property type="match status" value="1"/>
</dbReference>
<dbReference type="GO" id="GO:0016787">
    <property type="term" value="F:hydrolase activity"/>
    <property type="evidence" value="ECO:0007669"/>
    <property type="project" value="UniProtKB-ARBA"/>
</dbReference>
<dbReference type="AlphaFoldDB" id="A0A939TNC8"/>
<name>A0A939TNC8_9MICO</name>
<dbReference type="RefSeq" id="WP_208238780.1">
    <property type="nucleotide sequence ID" value="NZ_BAAAQU010000002.1"/>
</dbReference>
<dbReference type="PANTHER" id="PTHR10151">
    <property type="entry name" value="ECTONUCLEOTIDE PYROPHOSPHATASE/PHOSPHODIESTERASE"/>
    <property type="match status" value="1"/>
</dbReference>
<evidence type="ECO:0000313" key="2">
    <source>
        <dbReference type="Proteomes" id="UP000668403"/>
    </source>
</evidence>
<dbReference type="Gene3D" id="3.40.720.10">
    <property type="entry name" value="Alkaline Phosphatase, subunit A"/>
    <property type="match status" value="1"/>
</dbReference>
<dbReference type="SUPFAM" id="SSF53649">
    <property type="entry name" value="Alkaline phosphatase-like"/>
    <property type="match status" value="1"/>
</dbReference>
<sequence>MLPPTPDNGARLAAILPMGLAGLAAAHGGDPVETLERATGRPLANISTGMTDRVVPMQSFVMVVVDGLGHANLRERAAYARTLSRLQQRRIETVIPSTTGAALTTLTTGRLPGEHGLLGYRILHPTAGLVSTLKDWDAVDDPRSWQRSEPLFGLAASLGVRPLVLGRPAHRTGGLTEAILRGADYVAGQRIDDRFAELSRILRGGERVCAYLYVDELDRAAHRYGAGSDEWARALESLDAGLDALLRSLPGGTGLVVTADHGIVDVPSHAHVMLDDVPEALDHVVAVGGEPRFRSLYLRDGSDAAAIAARIGASEGHRAVVATREQAAAAGWFGPVDASGLARLGDVLIAARKRVAYYSSHDDPKSLAMVGQHGGLSEEERGVPLAVAGALDGTGFVSAVAAVAQTA</sequence>
<accession>A0A939TNC8</accession>
<reference evidence="1" key="1">
    <citation type="submission" date="2021-03" db="EMBL/GenBank/DDBJ databases">
        <title>Leucobacter chromiisoli sp. nov., isolated from chromium-containing soil of chemical plant.</title>
        <authorList>
            <person name="Xu Z."/>
        </authorList>
    </citation>
    <scope>NUCLEOTIDE SEQUENCE</scope>
    <source>
        <strain evidence="1">K 70/01</strain>
    </source>
</reference>
<dbReference type="Proteomes" id="UP000668403">
    <property type="component" value="Unassembled WGS sequence"/>
</dbReference>
<evidence type="ECO:0000313" key="1">
    <source>
        <dbReference type="EMBL" id="MBO2990074.1"/>
    </source>
</evidence>
<comment type="caution">
    <text evidence="1">The sequence shown here is derived from an EMBL/GenBank/DDBJ whole genome shotgun (WGS) entry which is preliminary data.</text>
</comment>
<proteinExistence type="predicted"/>
<organism evidence="1 2">
    <name type="scientific">Leucobacter tardus</name>
    <dbReference type="NCBI Taxonomy" id="501483"/>
    <lineage>
        <taxon>Bacteria</taxon>
        <taxon>Bacillati</taxon>
        <taxon>Actinomycetota</taxon>
        <taxon>Actinomycetes</taxon>
        <taxon>Micrococcales</taxon>
        <taxon>Microbacteriaceae</taxon>
        <taxon>Leucobacter</taxon>
    </lineage>
</organism>